<name>A0A9P6QDH8_9FUNG</name>
<feature type="compositionally biased region" description="Low complexity" evidence="5">
    <location>
        <begin position="98"/>
        <end position="111"/>
    </location>
</feature>
<dbReference type="PANTHER" id="PTHR43788">
    <property type="entry name" value="DNA2/NAM7 HELICASE FAMILY MEMBER"/>
    <property type="match status" value="1"/>
</dbReference>
<feature type="compositionally biased region" description="Polar residues" evidence="5">
    <location>
        <begin position="180"/>
        <end position="191"/>
    </location>
</feature>
<evidence type="ECO:0000256" key="4">
    <source>
        <dbReference type="ARBA" id="ARBA00022840"/>
    </source>
</evidence>
<evidence type="ECO:0000256" key="3">
    <source>
        <dbReference type="ARBA" id="ARBA00022806"/>
    </source>
</evidence>
<feature type="compositionally biased region" description="Polar residues" evidence="5">
    <location>
        <begin position="32"/>
        <end position="48"/>
    </location>
</feature>
<protein>
    <recommendedName>
        <fullName evidence="6">DNA2/NAM7 helicase-like C-terminal domain-containing protein</fullName>
    </recommendedName>
</protein>
<evidence type="ECO:0000256" key="2">
    <source>
        <dbReference type="ARBA" id="ARBA00022801"/>
    </source>
</evidence>
<evidence type="ECO:0000259" key="6">
    <source>
        <dbReference type="Pfam" id="PF13087"/>
    </source>
</evidence>
<feature type="region of interest" description="Disordered" evidence="5">
    <location>
        <begin position="27"/>
        <end position="48"/>
    </location>
</feature>
<keyword evidence="2" id="KW-0378">Hydrolase</keyword>
<comment type="caution">
    <text evidence="7">The sequence shown here is derived from an EMBL/GenBank/DDBJ whole genome shotgun (WGS) entry which is preliminary data.</text>
</comment>
<accession>A0A9P6QDH8</accession>
<dbReference type="Pfam" id="PF13087">
    <property type="entry name" value="AAA_12"/>
    <property type="match status" value="1"/>
</dbReference>
<dbReference type="Gene3D" id="3.40.50.300">
    <property type="entry name" value="P-loop containing nucleotide triphosphate hydrolases"/>
    <property type="match status" value="2"/>
</dbReference>
<keyword evidence="3" id="KW-0347">Helicase</keyword>
<organism evidence="7 8">
    <name type="scientific">Mortierella polycephala</name>
    <dbReference type="NCBI Taxonomy" id="41804"/>
    <lineage>
        <taxon>Eukaryota</taxon>
        <taxon>Fungi</taxon>
        <taxon>Fungi incertae sedis</taxon>
        <taxon>Mucoromycota</taxon>
        <taxon>Mortierellomycotina</taxon>
        <taxon>Mortierellomycetes</taxon>
        <taxon>Mortierellales</taxon>
        <taxon>Mortierellaceae</taxon>
        <taxon>Mortierella</taxon>
    </lineage>
</organism>
<keyword evidence="8" id="KW-1185">Reference proteome</keyword>
<evidence type="ECO:0000313" key="7">
    <source>
        <dbReference type="EMBL" id="KAG0266008.1"/>
    </source>
</evidence>
<dbReference type="Proteomes" id="UP000726737">
    <property type="component" value="Unassembled WGS sequence"/>
</dbReference>
<dbReference type="SUPFAM" id="SSF52540">
    <property type="entry name" value="P-loop containing nucleoside triphosphate hydrolases"/>
    <property type="match status" value="1"/>
</dbReference>
<reference evidence="7" key="1">
    <citation type="journal article" date="2020" name="Fungal Divers.">
        <title>Resolving the Mortierellaceae phylogeny through synthesis of multi-gene phylogenetics and phylogenomics.</title>
        <authorList>
            <person name="Vandepol N."/>
            <person name="Liber J."/>
            <person name="Desiro A."/>
            <person name="Na H."/>
            <person name="Kennedy M."/>
            <person name="Barry K."/>
            <person name="Grigoriev I.V."/>
            <person name="Miller A.N."/>
            <person name="O'Donnell K."/>
            <person name="Stajich J.E."/>
            <person name="Bonito G."/>
        </authorList>
    </citation>
    <scope>NUCLEOTIDE SEQUENCE</scope>
    <source>
        <strain evidence="7">KOD948</strain>
    </source>
</reference>
<dbReference type="OrthoDB" id="6513042at2759"/>
<keyword evidence="1" id="KW-0547">Nucleotide-binding</keyword>
<evidence type="ECO:0000313" key="8">
    <source>
        <dbReference type="Proteomes" id="UP000726737"/>
    </source>
</evidence>
<sequence length="1511" mass="170685">MTHEDVADASTASEILDLLQKLSLRQDDATEGQASRQQTTSSLNLDSNVEYSFSSLEVSTEEWAAIDNDTFRPSSPSNQHEHEKEQKQQQNTARVRAVHASTTASVSTSISQPISHPSPDDHLVPITGPVTTPRKIQSVTKDVSQSESTTAQKKYRFSPSVLAHHANMACEKMLHLKGQQLWQKSQEQGTASEKEPHNKEPATAVEAAMARGLEFERCVQTSIQDKIDCEAEGDKDSFFRLATTPEGTMLCQPTFSLDGSFYTEAMDKAGIVFGRFIPDFIKILPSSDGSNKKRLFIIDAKSSSHVKVSHHFQVILYAIFLDHLIKVNKMNHLIEVDHQGGVWTPGHTEPKTFSLVFMRPIVENFIFKEFPSILMKPLESAIWHIDSPCDQCEFLPSCKTDAKEQMTLSLIPLLSKKSALWFKSLIQPSPGHQSEIEDLEDLVRDRSRLSPVDKMRLEKVLRMDSDGNSPTMAAYRESALKASIIPIRTMELPSNYQARLLINIVIDPVTLLPIVYSLDSYKDQQTYPSRSVANVAHYFRMNSPDRKSDQVRLTHELIDALHECLVQLSQIRPRPPVISIFFYNRAMQNSLSTLLLRVIGSESGSQKSEWTSVTKARAMDLLANMFEDPSFLTLSETAGANIKLPDLLQLTQGYKNVYPLHDKRVFSIEPALHILLALPTIGTYTFKDMMTLLVDVEAPAIIEDKDRNDEGYNQDAIYSSWSNGCSQAEIKTQVRNWANQQNVILIALYGLIRKECGDLSNVLLAPQAPFKMRCHINIQHNILQQFVFFFQWEAITQVTRRRQRRIVMTKDESSRFQHTFQCRFVGRHFEPLPGHPLSTYAARGPSNTAWSVYVAKFEVTSRLDPGVLTYSDYKNWILSPDTPSGLRARMRFDDMALYLKQYNKGIPSIVSVSYYDVESNILYLTGSYYNMVEELALKEGEHYILERRENGTTLMNSMIKLIQMDENDRLFLILMADPNKWGQQRPEGSAEIFVESFTNPARRYDMTLSQEQAFTKIVNNQLQIIWGPPGSGKTHFLALTVLRFVDILRSLSEKGKGRGPQTVVLTAFTHAAINNLVMKIVKLHAEIAPHAGYESIIRPLVLYRLGTPSTVQLEGVHVVEPHDLTKLQRRVEGDGNEDVVRVICGTVWAIRRVARPDAGADYMKNVQMLMIDEASQMLAADSIHAIECLDPKHGRLVVAGDHLQLGPVIMGDYPASERAMDPTGSIMKNLMRKSDNTAMSAQWTGANMDVGPCTSQLEDNFRMNFQLGTFMKSIYGPKYQIRNPKRTLPYSGALRGMSFPAEIRQVLDPERSAICIELQLTEDKQCREAVMVRNEVRLAVNVEAAFVAGIVEYYLEMVGQNTVTSLYIVVPHHVQRLAILNKVNLTQLQGQYPLAEIKIDTIEKIQGQEADFVIVCFGIFDDFTLLSEQEFVYSVHRWVVALSRARCKSVLFMTPELRTPKIIGGTRRSRPTDQKTMDGWGLLQAYEKYSESLGGKMVWPINEMLLKSLGI</sequence>
<dbReference type="GO" id="GO:0005524">
    <property type="term" value="F:ATP binding"/>
    <property type="evidence" value="ECO:0007669"/>
    <property type="project" value="UniProtKB-KW"/>
</dbReference>
<dbReference type="InterPro" id="IPR050534">
    <property type="entry name" value="Coronavir_polyprotein_1ab"/>
</dbReference>
<feature type="region of interest" description="Disordered" evidence="5">
    <location>
        <begin position="64"/>
        <end position="123"/>
    </location>
</feature>
<dbReference type="InterPro" id="IPR027417">
    <property type="entry name" value="P-loop_NTPase"/>
</dbReference>
<dbReference type="InterPro" id="IPR041679">
    <property type="entry name" value="DNA2/NAM7-like_C"/>
</dbReference>
<dbReference type="Pfam" id="PF13604">
    <property type="entry name" value="AAA_30"/>
    <property type="match status" value="1"/>
</dbReference>
<dbReference type="GO" id="GO:0043139">
    <property type="term" value="F:5'-3' DNA helicase activity"/>
    <property type="evidence" value="ECO:0007669"/>
    <property type="project" value="TreeGrafter"/>
</dbReference>
<evidence type="ECO:0000256" key="1">
    <source>
        <dbReference type="ARBA" id="ARBA00022741"/>
    </source>
</evidence>
<dbReference type="GO" id="GO:0016787">
    <property type="term" value="F:hydrolase activity"/>
    <property type="evidence" value="ECO:0007669"/>
    <property type="project" value="UniProtKB-KW"/>
</dbReference>
<dbReference type="PANTHER" id="PTHR43788:SF8">
    <property type="entry name" value="DNA-BINDING PROTEIN SMUBP-2"/>
    <property type="match status" value="1"/>
</dbReference>
<feature type="domain" description="DNA2/NAM7 helicase-like C-terminal" evidence="6">
    <location>
        <begin position="1254"/>
        <end position="1451"/>
    </location>
</feature>
<dbReference type="EMBL" id="JAAAJA010000024">
    <property type="protein sequence ID" value="KAG0266008.1"/>
    <property type="molecule type" value="Genomic_DNA"/>
</dbReference>
<keyword evidence="4" id="KW-0067">ATP-binding</keyword>
<gene>
    <name evidence="7" type="ORF">BG011_003658</name>
</gene>
<evidence type="ECO:0000256" key="5">
    <source>
        <dbReference type="SAM" id="MobiDB-lite"/>
    </source>
</evidence>
<feature type="region of interest" description="Disordered" evidence="5">
    <location>
        <begin position="180"/>
        <end position="201"/>
    </location>
</feature>
<proteinExistence type="predicted"/>